<evidence type="ECO:0000313" key="2">
    <source>
        <dbReference type="Proteomes" id="UP000681870"/>
    </source>
</evidence>
<protein>
    <submittedName>
        <fullName evidence="1">Uncharacterized protein</fullName>
    </submittedName>
</protein>
<evidence type="ECO:0000313" key="1">
    <source>
        <dbReference type="EMBL" id="MBS3680919.1"/>
    </source>
</evidence>
<reference evidence="1 2" key="1">
    <citation type="submission" date="2021-05" db="EMBL/GenBank/DDBJ databases">
        <title>Ornithinibacillus massiliensis sp. nov.</title>
        <authorList>
            <person name="Iwaza R."/>
            <person name="Lagier J.-C."/>
            <person name="Raoult D."/>
        </authorList>
    </citation>
    <scope>NUCLEOTIDE SEQUENCE [LARGE SCALE GENOMIC DNA]</scope>
    <source>
        <strain evidence="1 2">Marseille-P3601</strain>
    </source>
</reference>
<gene>
    <name evidence="1" type="ORF">KGF86_11885</name>
</gene>
<dbReference type="RefSeq" id="WP_211741989.1">
    <property type="nucleotide sequence ID" value="NZ_JAGXBY010000003.1"/>
</dbReference>
<comment type="caution">
    <text evidence="1">The sequence shown here is derived from an EMBL/GenBank/DDBJ whole genome shotgun (WGS) entry which is preliminary data.</text>
</comment>
<dbReference type="EMBL" id="JAGXBY010000003">
    <property type="protein sequence ID" value="MBS3680919.1"/>
    <property type="molecule type" value="Genomic_DNA"/>
</dbReference>
<organism evidence="1 2">
    <name type="scientific">Ornithinibacillus massiliensis</name>
    <dbReference type="NCBI Taxonomy" id="1944633"/>
    <lineage>
        <taxon>Bacteria</taxon>
        <taxon>Bacillati</taxon>
        <taxon>Bacillota</taxon>
        <taxon>Bacilli</taxon>
        <taxon>Bacillales</taxon>
        <taxon>Bacillaceae</taxon>
        <taxon>Ornithinibacillus</taxon>
    </lineage>
</organism>
<proteinExistence type="predicted"/>
<dbReference type="Proteomes" id="UP000681870">
    <property type="component" value="Unassembled WGS sequence"/>
</dbReference>
<sequence length="280" mass="32703">MYLVLKAEYTVINEEEFIISHLFEELHRSIKVSSNIDKELLVQKLLYGFSMPKDKKALSQEEKLMIMLSKQLEELIFLTEDEFDYRREINIRGVLLAANKSGVEHSIIKDYYDTFHDQKIYTLDDNQELINYFKREGLSQIIPISRENIASLHRGSILLINEKNLPYVQSVKDNKYLVYSLDKLRLGPLLVPGTTICLKCYYNNYTLINNVEIGYPIYYRNFILNFLVNTVYFCLNDLHKSLGTDVGLPIRKCYQLANPQLSVSVMNIYKTSDCSLCFQL</sequence>
<keyword evidence="2" id="KW-1185">Reference proteome</keyword>
<name>A0ABS5MF14_9BACI</name>
<accession>A0ABS5MF14</accession>